<name>A0ACC2KPF0_PERAE</name>
<gene>
    <name evidence="1" type="ORF">MRB53_031554</name>
</gene>
<reference evidence="1 2" key="1">
    <citation type="journal article" date="2022" name="Hortic Res">
        <title>A haplotype resolved chromosomal level avocado genome allows analysis of novel avocado genes.</title>
        <authorList>
            <person name="Nath O."/>
            <person name="Fletcher S.J."/>
            <person name="Hayward A."/>
            <person name="Shaw L.M."/>
            <person name="Masouleh A.K."/>
            <person name="Furtado A."/>
            <person name="Henry R.J."/>
            <person name="Mitter N."/>
        </authorList>
    </citation>
    <scope>NUCLEOTIDE SEQUENCE [LARGE SCALE GENOMIC DNA]</scope>
    <source>
        <strain evidence="2">cv. Hass</strain>
    </source>
</reference>
<comment type="caution">
    <text evidence="1">The sequence shown here is derived from an EMBL/GenBank/DDBJ whole genome shotgun (WGS) entry which is preliminary data.</text>
</comment>
<dbReference type="EMBL" id="CM056818">
    <property type="protein sequence ID" value="KAJ8623025.1"/>
    <property type="molecule type" value="Genomic_DNA"/>
</dbReference>
<sequence length="543" mass="61054">MRRQSAFPERSDSDQSISDDEEFDRVTYDHGCLESLRSLYERGKKDQLQVASQLEILEVEQLHSTGAHELNLGRRRTSTSLEELLFSEKVSKMHELQNEEGDSNQYHPRKIFSTGSDDEAISDEADDKENNVLSKSFCSPWATKFSESHLHNIEHESQNGACTWSAILKEADELVCVHENVGSSSSYAANSEARRHHHASGSKAKLKFSIRSRACNEALIRSYMVNDETTKSFEANQVPTVLETLENRITKHSIAELLEGLQDESGNLSKAPQVPGESVALVHGGTEHSISDLLGVLKEKKGPSEGTSRMNTKRRFELAGSRTLCPLGNRALDNEDPLETMDCGMSSEEETMVDRFQEAFSSAAVDDGRTLFPISKQTGIGYYGRLQQVMQKEKETQMEFLKQLQTGVGAEDESRSLVVQILSRYLDAKLTVCHCSFGDKSKISQSMNSLEKLVHGGENWNGKIVFNPRICGNVELEVGNLIRIYPPCFQHDYHSLVKFLRKVAKLEASLCGELQWKRKMEYYKLSILGRFLIPFGVLWVGMP</sequence>
<evidence type="ECO:0000313" key="1">
    <source>
        <dbReference type="EMBL" id="KAJ8623025.1"/>
    </source>
</evidence>
<organism evidence="1 2">
    <name type="scientific">Persea americana</name>
    <name type="common">Avocado</name>
    <dbReference type="NCBI Taxonomy" id="3435"/>
    <lineage>
        <taxon>Eukaryota</taxon>
        <taxon>Viridiplantae</taxon>
        <taxon>Streptophyta</taxon>
        <taxon>Embryophyta</taxon>
        <taxon>Tracheophyta</taxon>
        <taxon>Spermatophyta</taxon>
        <taxon>Magnoliopsida</taxon>
        <taxon>Magnoliidae</taxon>
        <taxon>Laurales</taxon>
        <taxon>Lauraceae</taxon>
        <taxon>Persea</taxon>
    </lineage>
</organism>
<dbReference type="Proteomes" id="UP001234297">
    <property type="component" value="Chromosome 10"/>
</dbReference>
<evidence type="ECO:0000313" key="2">
    <source>
        <dbReference type="Proteomes" id="UP001234297"/>
    </source>
</evidence>
<keyword evidence="2" id="KW-1185">Reference proteome</keyword>
<proteinExistence type="predicted"/>
<accession>A0ACC2KPF0</accession>
<protein>
    <submittedName>
        <fullName evidence="1">Uncharacterized protein</fullName>
    </submittedName>
</protein>